<keyword evidence="2" id="KW-1185">Reference proteome</keyword>
<comment type="caution">
    <text evidence="1">The sequence shown here is derived from an EMBL/GenBank/DDBJ whole genome shotgun (WGS) entry which is preliminary data.</text>
</comment>
<proteinExistence type="predicted"/>
<reference evidence="1" key="1">
    <citation type="submission" date="2022-11" db="EMBL/GenBank/DDBJ databases">
        <title>Hoeflea poritis sp. nov., isolated from scleractinian coral Porites lutea.</title>
        <authorList>
            <person name="Zhang G."/>
            <person name="Wei Q."/>
            <person name="Cai L."/>
        </authorList>
    </citation>
    <scope>NUCLEOTIDE SEQUENCE</scope>
    <source>
        <strain evidence="1">E7-10</strain>
    </source>
</reference>
<protein>
    <submittedName>
        <fullName evidence="1">Uncharacterized protein</fullName>
    </submittedName>
</protein>
<evidence type="ECO:0000313" key="1">
    <source>
        <dbReference type="EMBL" id="MDA4843960.1"/>
    </source>
</evidence>
<dbReference type="RefSeq" id="WP_271087477.1">
    <property type="nucleotide sequence ID" value="NZ_JAPJZH010000001.1"/>
</dbReference>
<evidence type="ECO:0000313" key="2">
    <source>
        <dbReference type="Proteomes" id="UP001148313"/>
    </source>
</evidence>
<gene>
    <name evidence="1" type="ORF">OOZ53_01300</name>
</gene>
<dbReference type="Proteomes" id="UP001148313">
    <property type="component" value="Unassembled WGS sequence"/>
</dbReference>
<accession>A0ABT4VIE7</accession>
<organism evidence="1 2">
    <name type="scientific">Hoeflea poritis</name>
    <dbReference type="NCBI Taxonomy" id="2993659"/>
    <lineage>
        <taxon>Bacteria</taxon>
        <taxon>Pseudomonadati</taxon>
        <taxon>Pseudomonadota</taxon>
        <taxon>Alphaproteobacteria</taxon>
        <taxon>Hyphomicrobiales</taxon>
        <taxon>Rhizobiaceae</taxon>
        <taxon>Hoeflea</taxon>
    </lineage>
</organism>
<name>A0ABT4VIE7_9HYPH</name>
<sequence>MTKRDVNARWALFALFLPLIGYMLSIGSALSQEHNPILAAPLPVCGLDNKAFEGLIEQLELNRVWRGRHENGEGALELTTNRKGQWLLLYRSMDSQDRKLVCVVARGSDSREWFGRPV</sequence>
<dbReference type="EMBL" id="JAPJZH010000001">
    <property type="protein sequence ID" value="MDA4843960.1"/>
    <property type="molecule type" value="Genomic_DNA"/>
</dbReference>